<name>A0ABU7XYV1_9FLAO</name>
<keyword evidence="4" id="KW-0106">Calcium</keyword>
<feature type="domain" description="Lyase catalytic" evidence="7">
    <location>
        <begin position="170"/>
        <end position="361"/>
    </location>
</feature>
<evidence type="ECO:0000313" key="9">
    <source>
        <dbReference type="Proteomes" id="UP001337305"/>
    </source>
</evidence>
<protein>
    <submittedName>
        <fullName evidence="8">Uncharacterized protein</fullName>
    </submittedName>
</protein>
<dbReference type="Pfam" id="PF09093">
    <property type="entry name" value="Lyase_catalyt"/>
    <property type="match status" value="1"/>
</dbReference>
<dbReference type="InterPro" id="IPR015177">
    <property type="entry name" value="Lyase_catalyt"/>
</dbReference>
<dbReference type="Pfam" id="PF02278">
    <property type="entry name" value="Lyase_8"/>
    <property type="match status" value="1"/>
</dbReference>
<evidence type="ECO:0000256" key="3">
    <source>
        <dbReference type="ARBA" id="ARBA00011245"/>
    </source>
</evidence>
<organism evidence="8 9">
    <name type="scientific">Flavivirga spongiicola</name>
    <dbReference type="NCBI Taxonomy" id="421621"/>
    <lineage>
        <taxon>Bacteria</taxon>
        <taxon>Pseudomonadati</taxon>
        <taxon>Bacteroidota</taxon>
        <taxon>Flavobacteriia</taxon>
        <taxon>Flavobacteriales</taxon>
        <taxon>Flavobacteriaceae</taxon>
        <taxon>Flavivirga</taxon>
    </lineage>
</organism>
<evidence type="ECO:0000259" key="7">
    <source>
        <dbReference type="Pfam" id="PF09093"/>
    </source>
</evidence>
<evidence type="ECO:0000256" key="2">
    <source>
        <dbReference type="ARBA" id="ARBA00006699"/>
    </source>
</evidence>
<dbReference type="Proteomes" id="UP001337305">
    <property type="component" value="Unassembled WGS sequence"/>
</dbReference>
<evidence type="ECO:0000256" key="5">
    <source>
        <dbReference type="ARBA" id="ARBA00023239"/>
    </source>
</evidence>
<gene>
    <name evidence="8" type="ORF">N1F79_17795</name>
</gene>
<dbReference type="SUPFAM" id="SSF48230">
    <property type="entry name" value="Chondroitin AC/alginate lyase"/>
    <property type="match status" value="1"/>
</dbReference>
<dbReference type="InterPro" id="IPR003159">
    <property type="entry name" value="Lyase_8_central_dom"/>
</dbReference>
<dbReference type="SUPFAM" id="SSF49863">
    <property type="entry name" value="Hyaluronate lyase-like, C-terminal domain"/>
    <property type="match status" value="1"/>
</dbReference>
<dbReference type="PANTHER" id="PTHR37322">
    <property type="match status" value="1"/>
</dbReference>
<dbReference type="SUPFAM" id="SSF74650">
    <property type="entry name" value="Galactose mutarotase-like"/>
    <property type="match status" value="1"/>
</dbReference>
<dbReference type="InterPro" id="IPR011071">
    <property type="entry name" value="Lyase_8-like_C"/>
</dbReference>
<dbReference type="InterPro" id="IPR011013">
    <property type="entry name" value="Gal_mutarotase_sf_dom"/>
</dbReference>
<proteinExistence type="inferred from homology"/>
<evidence type="ECO:0000313" key="8">
    <source>
        <dbReference type="EMBL" id="MEF3834990.1"/>
    </source>
</evidence>
<dbReference type="Gene3D" id="2.60.220.10">
    <property type="entry name" value="Polysaccharide lyase family 8-like, C-terminal"/>
    <property type="match status" value="1"/>
</dbReference>
<comment type="cofactor">
    <cofactor evidence="1">
        <name>Ca(2+)</name>
        <dbReference type="ChEBI" id="CHEBI:29108"/>
    </cofactor>
</comment>
<dbReference type="InterPro" id="IPR014718">
    <property type="entry name" value="GH-type_carb-bd"/>
</dbReference>
<comment type="subunit">
    <text evidence="3">Monomer.</text>
</comment>
<evidence type="ECO:0000259" key="6">
    <source>
        <dbReference type="Pfam" id="PF02278"/>
    </source>
</evidence>
<keyword evidence="5" id="KW-0456">Lyase</keyword>
<dbReference type="Gene3D" id="2.70.98.10">
    <property type="match status" value="1"/>
</dbReference>
<reference evidence="8 9" key="1">
    <citation type="submission" date="2022-09" db="EMBL/GenBank/DDBJ databases">
        <title>Genome sequencing of Flavivirga sp. MEBiC05379.</title>
        <authorList>
            <person name="Oh H.-M."/>
            <person name="Kwon K.K."/>
            <person name="Park M.J."/>
            <person name="Yang S.-H."/>
        </authorList>
    </citation>
    <scope>NUCLEOTIDE SEQUENCE [LARGE SCALE GENOMIC DNA]</scope>
    <source>
        <strain evidence="8 9">MEBiC05379</strain>
    </source>
</reference>
<evidence type="ECO:0000256" key="4">
    <source>
        <dbReference type="ARBA" id="ARBA00022837"/>
    </source>
</evidence>
<comment type="similarity">
    <text evidence="2">Belongs to the polysaccharide lyase 8 family.</text>
</comment>
<sequence>MKKVHYKTIVKKKCFYILLLLCLACNTSRVPHNDKVNDKVDEIEVKYYNWLLGSSSMDYTNKYINQRYKSILKLAKIARRQFAKSLKNTSTLSSRSRIWRNVLFPMTLSYNLEGPKNDPNPDYKSPTLKKDILNIFNQLNKTGWNASTDMGWKDLKHYKTTGVIGLGGTYGNRLGPYGVAVFMLRDVLAEAGILERELSTLDHATEVLGPKFDTPALWEVGGLNSDMVIGLLQSRLCYVLSLPSGPKREKEMDYILKLVNKALTIADGFADFIKSDFTTNHHKNPYVSSYGNEALQGASAMVYALAGTHYSPNKMSIKNISKALLAARIYTNKYDCHRGVSGRAAHFDKALFLTSSFAQMAKIKSPYSDELQGAFLRYWDPSYYKFNELIERSSPAKGYMHTMGALEHMVNQLQAGGQAEPAPNGHWYFNYAGMSVHRKGEWAVIWKGLGKYLWDYEGPVDKHENIYGKYSGAGALTILNGGTPVSEESSGISKKGWDWRRVPGTTALNEPIADVPSKQQRIFSKNVFVGGVNIDESHALSSMQYRDNRNSMEADKSVFYFENYIVGIGSGIRSSGENYDMHTTVFQTAMESESTVTYLNGQTITRVDRTIIKKGEPVSVTDAVGNAFYTPNNGRFSIERKEQTMPDHTGLKEFSKNYISARFLHGKNPSDEKYEYYIEVNGGQEGANNLKKNSTTLFNIHKHDGKAHIVEYTPNKVTGYAMMSANTSTGQLIDKTDVPCMAMVKKLSENKINLTVMNPELGKIEGSFKYRDLSTKETLHAKSTVQPVVLTLVGKWEIVSGKGATVVSSSTEETKIRFECFDGKGLKISLSSML</sequence>
<dbReference type="EMBL" id="JAODOP010000004">
    <property type="protein sequence ID" value="MEF3834990.1"/>
    <property type="molecule type" value="Genomic_DNA"/>
</dbReference>
<dbReference type="PANTHER" id="PTHR37322:SF3">
    <property type="entry name" value="CHONDROITIN SULFATE ABC EXOLYASE"/>
    <property type="match status" value="1"/>
</dbReference>
<dbReference type="Gene3D" id="1.50.10.100">
    <property type="entry name" value="Chondroitin AC/alginate lyase"/>
    <property type="match status" value="1"/>
</dbReference>
<feature type="domain" description="Polysaccharide lyase family 8 central" evidence="6">
    <location>
        <begin position="428"/>
        <end position="678"/>
    </location>
</feature>
<evidence type="ECO:0000256" key="1">
    <source>
        <dbReference type="ARBA" id="ARBA00001913"/>
    </source>
</evidence>
<accession>A0ABU7XYV1</accession>
<keyword evidence="9" id="KW-1185">Reference proteome</keyword>
<dbReference type="InterPro" id="IPR008929">
    <property type="entry name" value="Chondroitin_lyas"/>
</dbReference>
<dbReference type="RefSeq" id="WP_303307293.1">
    <property type="nucleotide sequence ID" value="NZ_JAODOP010000004.1"/>
</dbReference>
<comment type="caution">
    <text evidence="8">The sequence shown here is derived from an EMBL/GenBank/DDBJ whole genome shotgun (WGS) entry which is preliminary data.</text>
</comment>
<dbReference type="InterPro" id="IPR039174">
    <property type="entry name" value="Chondroitin_ABC_lyase"/>
</dbReference>